<dbReference type="PANTHER" id="PTHR19879">
    <property type="entry name" value="TRANSCRIPTION INITIATION FACTOR TFIID"/>
    <property type="match status" value="1"/>
</dbReference>
<dbReference type="KEGG" id="lrs:PX52LOC_02444"/>
<proteinExistence type="predicted"/>
<gene>
    <name evidence="2" type="ORF">PX52LOC_02444</name>
</gene>
<dbReference type="AlphaFoldDB" id="A0A5C1A9W1"/>
<dbReference type="PANTHER" id="PTHR19879:SF9">
    <property type="entry name" value="TRANSCRIPTION INITIATION FACTOR TFIID SUBUNIT 5"/>
    <property type="match status" value="1"/>
</dbReference>
<dbReference type="EMBL" id="CP042425">
    <property type="protein sequence ID" value="QEL15520.1"/>
    <property type="molecule type" value="Genomic_DNA"/>
</dbReference>
<keyword evidence="1" id="KW-0853">WD repeat</keyword>
<organism evidence="2 3">
    <name type="scientific">Limnoglobus roseus</name>
    <dbReference type="NCBI Taxonomy" id="2598579"/>
    <lineage>
        <taxon>Bacteria</taxon>
        <taxon>Pseudomonadati</taxon>
        <taxon>Planctomycetota</taxon>
        <taxon>Planctomycetia</taxon>
        <taxon>Gemmatales</taxon>
        <taxon>Gemmataceae</taxon>
        <taxon>Limnoglobus</taxon>
    </lineage>
</organism>
<accession>A0A5C1A9W1</accession>
<dbReference type="InterPro" id="IPR015943">
    <property type="entry name" value="WD40/YVTN_repeat-like_dom_sf"/>
</dbReference>
<evidence type="ECO:0000256" key="1">
    <source>
        <dbReference type="PROSITE-ProRule" id="PRU00221"/>
    </source>
</evidence>
<dbReference type="Pfam" id="PF00400">
    <property type="entry name" value="WD40"/>
    <property type="match status" value="1"/>
</dbReference>
<dbReference type="PROSITE" id="PS50082">
    <property type="entry name" value="WD_REPEATS_2"/>
    <property type="match status" value="1"/>
</dbReference>
<dbReference type="OrthoDB" id="273005at2"/>
<dbReference type="SMART" id="SM00320">
    <property type="entry name" value="WD40"/>
    <property type="match status" value="3"/>
</dbReference>
<dbReference type="InterPro" id="IPR001680">
    <property type="entry name" value="WD40_rpt"/>
</dbReference>
<dbReference type="SUPFAM" id="SSF50998">
    <property type="entry name" value="Quinoprotein alcohol dehydrogenase-like"/>
    <property type="match status" value="1"/>
</dbReference>
<protein>
    <submittedName>
        <fullName evidence="2">WD40 repeat domain-containing protein</fullName>
    </submittedName>
</protein>
<feature type="repeat" description="WD" evidence="1">
    <location>
        <begin position="455"/>
        <end position="486"/>
    </location>
</feature>
<dbReference type="PROSITE" id="PS50294">
    <property type="entry name" value="WD_REPEATS_REGION"/>
    <property type="match status" value="1"/>
</dbReference>
<keyword evidence="3" id="KW-1185">Reference proteome</keyword>
<dbReference type="InterPro" id="IPR011047">
    <property type="entry name" value="Quinoprotein_ADH-like_sf"/>
</dbReference>
<evidence type="ECO:0000313" key="2">
    <source>
        <dbReference type="EMBL" id="QEL15520.1"/>
    </source>
</evidence>
<dbReference type="RefSeq" id="WP_149110326.1">
    <property type="nucleotide sequence ID" value="NZ_CP042425.1"/>
</dbReference>
<dbReference type="Gene3D" id="2.130.10.10">
    <property type="entry name" value="YVTN repeat-like/Quinoprotein amine dehydrogenase"/>
    <property type="match status" value="1"/>
</dbReference>
<evidence type="ECO:0000313" key="3">
    <source>
        <dbReference type="Proteomes" id="UP000324974"/>
    </source>
</evidence>
<reference evidence="3" key="1">
    <citation type="submission" date="2019-08" db="EMBL/GenBank/DDBJ databases">
        <title>Limnoglobus roseus gen. nov., sp. nov., a novel freshwater planctomycete with a giant genome from the family Gemmataceae.</title>
        <authorList>
            <person name="Kulichevskaya I.S."/>
            <person name="Naumoff D.G."/>
            <person name="Miroshnikov K."/>
            <person name="Ivanova A."/>
            <person name="Philippov D.A."/>
            <person name="Hakobyan A."/>
            <person name="Rijpstra I.C."/>
            <person name="Sinninghe Damste J.S."/>
            <person name="Liesack W."/>
            <person name="Dedysh S.N."/>
        </authorList>
    </citation>
    <scope>NUCLEOTIDE SEQUENCE [LARGE SCALE GENOMIC DNA]</scope>
    <source>
        <strain evidence="3">PX52</strain>
    </source>
</reference>
<name>A0A5C1A9W1_9BACT</name>
<dbReference type="Proteomes" id="UP000324974">
    <property type="component" value="Chromosome"/>
</dbReference>
<sequence>MLKFEAILIDPSPGEIAERLADAADAANKRCRTRLLKDDPAKWRKFARQVGASPEGFDLFRGGKGGVPGTQLVAAWWTDHIGRKHVVLRGRRIEHDTSKVLLDKSELARRPPLWHCYPQHLYQRFLPTAGEPQIDWIAVCGCGATGTPESLGWMGETCGPCHDRREEAGDDALRDNRGGWLHAVRNPFQAVAFSRDGQWVAAVEYGGPVSAWDLQNPCGVQRHELARDEIGTTPYLAFAGPHNESVVLSEPSVSHPGTVIFRRDDSKPYSQLACDALIAPAFSTSLHGSQLIFDNALSDLILVSVPEGNLLKQVPIDSGFWLTPPTHPSARFVCLVTTEGVRFHSSESLKEIARVAYRIISRAESHTYQLVRAAYHESTQTVFVGRHNDLEVYDLKAENYGGSFSLYQIPVASYQNHPTMIRAMALSADERHLFVAAGERLVVFDTVTHAAVAAFAWHLGPIACLAVSPDGRTLATTGVEGVVKLWPMDRLLAP</sequence>